<dbReference type="Proteomes" id="UP000515960">
    <property type="component" value="Chromosome"/>
</dbReference>
<keyword evidence="1 2" id="KW-0129">CBS domain</keyword>
<protein>
    <submittedName>
        <fullName evidence="4">CBS domain-containing protein</fullName>
    </submittedName>
</protein>
<dbReference type="InterPro" id="IPR000644">
    <property type="entry name" value="CBS_dom"/>
</dbReference>
<dbReference type="SMART" id="SM00116">
    <property type="entry name" value="CBS"/>
    <property type="match status" value="2"/>
</dbReference>
<evidence type="ECO:0000256" key="2">
    <source>
        <dbReference type="PROSITE-ProRule" id="PRU00703"/>
    </source>
</evidence>
<dbReference type="AlphaFoldDB" id="A0A7G9B1J3"/>
<dbReference type="SUPFAM" id="SSF54631">
    <property type="entry name" value="CBS-domain pair"/>
    <property type="match status" value="1"/>
</dbReference>
<dbReference type="InterPro" id="IPR051257">
    <property type="entry name" value="Diverse_CBS-Domain"/>
</dbReference>
<dbReference type="Pfam" id="PF00571">
    <property type="entry name" value="CBS"/>
    <property type="match status" value="2"/>
</dbReference>
<reference evidence="4 5" key="1">
    <citation type="submission" date="2020-08" db="EMBL/GenBank/DDBJ databases">
        <authorList>
            <person name="Liu C."/>
            <person name="Sun Q."/>
        </authorList>
    </citation>
    <scope>NUCLEOTIDE SEQUENCE [LARGE SCALE GENOMIC DNA]</scope>
    <source>
        <strain evidence="4 5">NSJ-62</strain>
    </source>
</reference>
<dbReference type="EMBL" id="CP060490">
    <property type="protein sequence ID" value="QNL43424.1"/>
    <property type="molecule type" value="Genomic_DNA"/>
</dbReference>
<dbReference type="KEGG" id="ohi:H8790_07930"/>
<evidence type="ECO:0000259" key="3">
    <source>
        <dbReference type="PROSITE" id="PS51371"/>
    </source>
</evidence>
<organism evidence="4 5">
    <name type="scientific">Oscillibacter hominis</name>
    <dbReference type="NCBI Taxonomy" id="2763056"/>
    <lineage>
        <taxon>Bacteria</taxon>
        <taxon>Bacillati</taxon>
        <taxon>Bacillota</taxon>
        <taxon>Clostridia</taxon>
        <taxon>Eubacteriales</taxon>
        <taxon>Oscillospiraceae</taxon>
        <taxon>Oscillibacter</taxon>
    </lineage>
</organism>
<keyword evidence="5" id="KW-1185">Reference proteome</keyword>
<dbReference type="InterPro" id="IPR046342">
    <property type="entry name" value="CBS_dom_sf"/>
</dbReference>
<evidence type="ECO:0000313" key="4">
    <source>
        <dbReference type="EMBL" id="QNL43424.1"/>
    </source>
</evidence>
<name>A0A7G9B1J3_9FIRM</name>
<dbReference type="RefSeq" id="WP_187332015.1">
    <property type="nucleotide sequence ID" value="NZ_CP060490.1"/>
</dbReference>
<evidence type="ECO:0000313" key="5">
    <source>
        <dbReference type="Proteomes" id="UP000515960"/>
    </source>
</evidence>
<dbReference type="PANTHER" id="PTHR43080">
    <property type="entry name" value="CBS DOMAIN-CONTAINING PROTEIN CBSX3, MITOCHONDRIAL"/>
    <property type="match status" value="1"/>
</dbReference>
<accession>A0A7G9B1J3</accession>
<feature type="domain" description="CBS" evidence="3">
    <location>
        <begin position="8"/>
        <end position="67"/>
    </location>
</feature>
<proteinExistence type="predicted"/>
<evidence type="ECO:0000256" key="1">
    <source>
        <dbReference type="ARBA" id="ARBA00023122"/>
    </source>
</evidence>
<dbReference type="PANTHER" id="PTHR43080:SF26">
    <property type="entry name" value="REGULATORY PROTEIN"/>
    <property type="match status" value="1"/>
</dbReference>
<gene>
    <name evidence="4" type="ORF">H8790_07930</name>
</gene>
<feature type="domain" description="CBS" evidence="3">
    <location>
        <begin position="71"/>
        <end position="140"/>
    </location>
</feature>
<dbReference type="PROSITE" id="PS51371">
    <property type="entry name" value="CBS"/>
    <property type="match status" value="2"/>
</dbReference>
<sequence>MNIAYFLMPKSKVAFLYDDCTFRQGLEKMRHHGYTAIPVISRSGQYIGTVSEGDFLWALVQDTRGEVEPIALKDTETLHVRDIIRPGQYPCVRITVSMDALLHNATKQNFIPVVDDLGNFIGIVTRKDIIRYFAEEKVPMEA</sequence>
<dbReference type="Gene3D" id="3.10.580.10">
    <property type="entry name" value="CBS-domain"/>
    <property type="match status" value="1"/>
</dbReference>
<dbReference type="CDD" id="cd09834">
    <property type="entry name" value="CBS_pair_bac"/>
    <property type="match status" value="1"/>
</dbReference>